<dbReference type="InterPro" id="IPR058192">
    <property type="entry name" value="WHD_ROQ1-like"/>
</dbReference>
<feature type="domain" description="TIR" evidence="6">
    <location>
        <begin position="21"/>
        <end position="196"/>
    </location>
</feature>
<dbReference type="FunFam" id="3.40.50.10140:FF:000007">
    <property type="entry name" value="Disease resistance protein (TIR-NBS-LRR class)"/>
    <property type="match status" value="1"/>
</dbReference>
<dbReference type="SMART" id="SM00255">
    <property type="entry name" value="TIR"/>
    <property type="match status" value="1"/>
</dbReference>
<dbReference type="Pfam" id="PF00931">
    <property type="entry name" value="NB-ARC"/>
    <property type="match status" value="1"/>
</dbReference>
<evidence type="ECO:0000256" key="3">
    <source>
        <dbReference type="ARBA" id="ARBA00022821"/>
    </source>
</evidence>
<name>A0AAP0H2A2_9ASTR</name>
<dbReference type="InterPro" id="IPR032675">
    <property type="entry name" value="LRR_dom_sf"/>
</dbReference>
<dbReference type="Gene3D" id="3.40.50.300">
    <property type="entry name" value="P-loop containing nucleotide triphosphate hydrolases"/>
    <property type="match status" value="1"/>
</dbReference>
<dbReference type="SUPFAM" id="SSF52058">
    <property type="entry name" value="L domain-like"/>
    <property type="match status" value="1"/>
</dbReference>
<dbReference type="Proteomes" id="UP001408789">
    <property type="component" value="Unassembled WGS sequence"/>
</dbReference>
<dbReference type="SUPFAM" id="SSF46785">
    <property type="entry name" value="Winged helix' DNA-binding domain"/>
    <property type="match status" value="1"/>
</dbReference>
<proteinExistence type="predicted"/>
<dbReference type="EMBL" id="JBCNJP010000014">
    <property type="protein sequence ID" value="KAK9069162.1"/>
    <property type="molecule type" value="Genomic_DNA"/>
</dbReference>
<keyword evidence="2" id="KW-0677">Repeat</keyword>
<feature type="compositionally biased region" description="Basic and acidic residues" evidence="5">
    <location>
        <begin position="134"/>
        <end position="149"/>
    </location>
</feature>
<accession>A0AAP0H2A2</accession>
<dbReference type="AlphaFoldDB" id="A0AAP0H2A2"/>
<dbReference type="Pfam" id="PF23282">
    <property type="entry name" value="WHD_ROQ1"/>
    <property type="match status" value="1"/>
</dbReference>
<sequence>MVTVTDISQPSSSSSTTTIDYEYDVFLSFRGLDTRLSFISHLHKALVDANLTTFLDNEEIQTGESMKPGLERAIKSSRVSITVLSQNYASSTWCLDELVAILDQRKKFGQIVIPIFFHVKATDVRKQQGSFGEAMREHRSKMDKETDAEKRSRWGQRMEVWKSALTEVAGLKGEDAKDRLETELIEKIVKDIYHILGTPLRISLPLLIGMDNSVKFITSWLKDGSSHTGDVLTILGMGGIGKTTLAKYFYGLHCHEYRSSFIEDIGRRCAELNGTRDVQKQLCDDISKKSLIRVDDVSVYTSKIEEALAHEKVLLVLDDVDSLDQLDALFGEKGFHSGSKIIITTKDASLTERCALFKAKAKPSYTECTLKGLSASASMELLCLHAFTSNCPNEDYKDVSGTLARYCEGHPLALKVLGKSLYKRSVREWKDFIDRLKKQPNSHIEQVLKMSFDSLPDDDKNLFKHIACFFVGTNRDFTETILNACNISTNSGINNLIDKCLLSIGVNNNLIMHRLLQEMGRGLVRKESPEKPWKRSRIWCHEESFQVLKRTKDTEDILGLTLDIRMLKSEKLDGSLDFNTDALSKMESLMLLQLNYVQIKGSCENFPEELRWLCMHGSPLKSIPSNLRMEKLVVFDMSYSKIESFGMHYGELQPLVKRQNQLIRSSSKGKPLLGSLKILVMSFCKQLCSLHGFFEFPLLERLIIPNCTSLIQVCESIQNCDELVFIDMSNCKKLKKLPRTIGMLKKVKTILLNGCDLSVFPTETRDMDSLQTLKAGDVCRNSQTSSSVSVEVIPTVRRSFMNSLPMSLVHLSLMNNNLSNNSFPPDFSSLSLLKKLCLDGNPIVSMPNCVRSLPRLEILSMRHCEMLETVEHPPSALRVLTLGFCSRLRKIIFDEEMAPLSLRLSLLSFVKSSFVIEGMVKIQPLDHVEHEVLCSIGWVNLEVRKYQLLTTPDRFIEKRSRSQMYYEFGIFSTTYEGNEMPTWISYRSKGQSISFTIPSSPYNLRGLNFCCVLKLPYLTNNVKLPTIIISNITKERTWIYNHCVSCVNVAEKSLIFLTHWMFGKNEMEDGDQIVVSVAGKYANNVASNVECGVGLVFDDGRMKKDVLGYYKSWNHIIGGDLSAFQTTAGEYILSFFFFMFDLEILQCFRLSVAESARSKGERIRFRAFSQQKYDELCGAPKEAKDEFTLNALQQCLYFRQLLHVFADDEKTRSQASKLAARLNMALSRHYGQEDAKEMYLQATGPVKDRATSEEYWEGDET</sequence>
<keyword evidence="1" id="KW-0433">Leucine-rich repeat</keyword>
<evidence type="ECO:0000259" key="6">
    <source>
        <dbReference type="PROSITE" id="PS50104"/>
    </source>
</evidence>
<dbReference type="InterPro" id="IPR027417">
    <property type="entry name" value="P-loop_NTPase"/>
</dbReference>
<dbReference type="Pfam" id="PF01582">
    <property type="entry name" value="TIR"/>
    <property type="match status" value="1"/>
</dbReference>
<dbReference type="SUPFAM" id="SSF52200">
    <property type="entry name" value="Toll/Interleukin receptor TIR domain"/>
    <property type="match status" value="1"/>
</dbReference>
<protein>
    <recommendedName>
        <fullName evidence="6">TIR domain-containing protein</fullName>
    </recommendedName>
</protein>
<organism evidence="7 8">
    <name type="scientific">Deinandra increscens subsp. villosa</name>
    <dbReference type="NCBI Taxonomy" id="3103831"/>
    <lineage>
        <taxon>Eukaryota</taxon>
        <taxon>Viridiplantae</taxon>
        <taxon>Streptophyta</taxon>
        <taxon>Embryophyta</taxon>
        <taxon>Tracheophyta</taxon>
        <taxon>Spermatophyta</taxon>
        <taxon>Magnoliopsida</taxon>
        <taxon>eudicotyledons</taxon>
        <taxon>Gunneridae</taxon>
        <taxon>Pentapetalae</taxon>
        <taxon>asterids</taxon>
        <taxon>campanulids</taxon>
        <taxon>Asterales</taxon>
        <taxon>Asteraceae</taxon>
        <taxon>Asteroideae</taxon>
        <taxon>Heliantheae alliance</taxon>
        <taxon>Madieae</taxon>
        <taxon>Madiinae</taxon>
        <taxon>Deinandra</taxon>
    </lineage>
</organism>
<dbReference type="PANTHER" id="PTHR11017:SF313">
    <property type="entry name" value="TIR DOMAIN, P-LOOP CONTAINING NUCLEOSIDE TRIPHOSPHATE HYDROLASE"/>
    <property type="match status" value="1"/>
</dbReference>
<evidence type="ECO:0000256" key="4">
    <source>
        <dbReference type="ARBA" id="ARBA00023027"/>
    </source>
</evidence>
<keyword evidence="3" id="KW-0611">Plant defense</keyword>
<keyword evidence="8" id="KW-1185">Reference proteome</keyword>
<feature type="region of interest" description="Disordered" evidence="5">
    <location>
        <begin position="130"/>
        <end position="149"/>
    </location>
</feature>
<dbReference type="InterPro" id="IPR002182">
    <property type="entry name" value="NB-ARC"/>
</dbReference>
<evidence type="ECO:0000256" key="2">
    <source>
        <dbReference type="ARBA" id="ARBA00022737"/>
    </source>
</evidence>
<gene>
    <name evidence="7" type="ORF">SSX86_013278</name>
</gene>
<evidence type="ECO:0000313" key="8">
    <source>
        <dbReference type="Proteomes" id="UP001408789"/>
    </source>
</evidence>
<comment type="caution">
    <text evidence="7">The sequence shown here is derived from an EMBL/GenBank/DDBJ whole genome shotgun (WGS) entry which is preliminary data.</text>
</comment>
<dbReference type="Gene3D" id="3.80.10.10">
    <property type="entry name" value="Ribonuclease Inhibitor"/>
    <property type="match status" value="2"/>
</dbReference>
<dbReference type="InterPro" id="IPR035897">
    <property type="entry name" value="Toll_tir_struct_dom_sf"/>
</dbReference>
<dbReference type="GO" id="GO:0043531">
    <property type="term" value="F:ADP binding"/>
    <property type="evidence" value="ECO:0007669"/>
    <property type="project" value="InterPro"/>
</dbReference>
<dbReference type="PROSITE" id="PS50104">
    <property type="entry name" value="TIR"/>
    <property type="match status" value="1"/>
</dbReference>
<dbReference type="GO" id="GO:0006952">
    <property type="term" value="P:defense response"/>
    <property type="evidence" value="ECO:0007669"/>
    <property type="project" value="UniProtKB-KW"/>
</dbReference>
<dbReference type="Gene3D" id="1.10.8.430">
    <property type="entry name" value="Helical domain of apoptotic protease-activating factors"/>
    <property type="match status" value="1"/>
</dbReference>
<dbReference type="InterPro" id="IPR044974">
    <property type="entry name" value="Disease_R_plants"/>
</dbReference>
<evidence type="ECO:0000256" key="1">
    <source>
        <dbReference type="ARBA" id="ARBA00022614"/>
    </source>
</evidence>
<dbReference type="InterPro" id="IPR036390">
    <property type="entry name" value="WH_DNA-bd_sf"/>
</dbReference>
<evidence type="ECO:0000256" key="5">
    <source>
        <dbReference type="SAM" id="MobiDB-lite"/>
    </source>
</evidence>
<dbReference type="PRINTS" id="PR00364">
    <property type="entry name" value="DISEASERSIST"/>
</dbReference>
<dbReference type="PANTHER" id="PTHR11017">
    <property type="entry name" value="LEUCINE-RICH REPEAT-CONTAINING PROTEIN"/>
    <property type="match status" value="1"/>
</dbReference>
<evidence type="ECO:0000313" key="7">
    <source>
        <dbReference type="EMBL" id="KAK9069162.1"/>
    </source>
</evidence>
<reference evidence="7 8" key="1">
    <citation type="submission" date="2024-04" db="EMBL/GenBank/DDBJ databases">
        <title>The reference genome of an endangered Asteraceae, Deinandra increscens subsp. villosa, native to the Central Coast of California.</title>
        <authorList>
            <person name="Guilliams M."/>
            <person name="Hasenstab-Lehman K."/>
            <person name="Meyer R."/>
            <person name="Mcevoy S."/>
        </authorList>
    </citation>
    <scope>NUCLEOTIDE SEQUENCE [LARGE SCALE GENOMIC DNA]</scope>
    <source>
        <tissue evidence="7">Leaf</tissue>
    </source>
</reference>
<dbReference type="SUPFAM" id="SSF52540">
    <property type="entry name" value="P-loop containing nucleoside triphosphate hydrolases"/>
    <property type="match status" value="1"/>
</dbReference>
<dbReference type="InterPro" id="IPR042197">
    <property type="entry name" value="Apaf_helical"/>
</dbReference>
<dbReference type="Gene3D" id="3.40.50.10140">
    <property type="entry name" value="Toll/interleukin-1 receptor homology (TIR) domain"/>
    <property type="match status" value="1"/>
</dbReference>
<dbReference type="GO" id="GO:0007165">
    <property type="term" value="P:signal transduction"/>
    <property type="evidence" value="ECO:0007669"/>
    <property type="project" value="InterPro"/>
</dbReference>
<keyword evidence="4" id="KW-0520">NAD</keyword>
<dbReference type="InterPro" id="IPR000157">
    <property type="entry name" value="TIR_dom"/>
</dbReference>
<feature type="region of interest" description="Disordered" evidence="5">
    <location>
        <begin position="1241"/>
        <end position="1261"/>
    </location>
</feature>